<name>A0AAD5G7X9_AMBAR</name>
<proteinExistence type="predicted"/>
<evidence type="ECO:0000313" key="2">
    <source>
        <dbReference type="Proteomes" id="UP001206925"/>
    </source>
</evidence>
<reference evidence="1" key="1">
    <citation type="submission" date="2022-06" db="EMBL/GenBank/DDBJ databases">
        <title>Uncovering the hologenomic basis of an extraordinary plant invasion.</title>
        <authorList>
            <person name="Bieker V.C."/>
            <person name="Martin M.D."/>
            <person name="Gilbert T."/>
            <person name="Hodgins K."/>
            <person name="Battlay P."/>
            <person name="Petersen B."/>
            <person name="Wilson J."/>
        </authorList>
    </citation>
    <scope>NUCLEOTIDE SEQUENCE</scope>
    <source>
        <strain evidence="1">AA19_3_7</strain>
        <tissue evidence="1">Leaf</tissue>
    </source>
</reference>
<keyword evidence="2" id="KW-1185">Reference proteome</keyword>
<gene>
    <name evidence="1" type="ORF">M8C21_012516</name>
</gene>
<evidence type="ECO:0000313" key="1">
    <source>
        <dbReference type="EMBL" id="KAI7732460.1"/>
    </source>
</evidence>
<sequence length="195" mass="21762">MPDFSTMPHSFETADKLMWQTSMIGIKKKKHHQYFIILLIFSSDHASFFCFMETLCLFLIPFFFPPSDLYRVDHPAHGLIPTIGFRHPATLSGGASTATSASKFDASICLESFESANDQKQQIVFTFLHLLKPGKKGTGVGVKSGPRFVLEGFGMNLNSWKVMNFVLPSDSVALLLCVQIVLNKFTIRSTAMYAP</sequence>
<comment type="caution">
    <text evidence="1">The sequence shown here is derived from an EMBL/GenBank/DDBJ whole genome shotgun (WGS) entry which is preliminary data.</text>
</comment>
<protein>
    <submittedName>
        <fullName evidence="1">Uncharacterized protein</fullName>
    </submittedName>
</protein>
<organism evidence="1 2">
    <name type="scientific">Ambrosia artemisiifolia</name>
    <name type="common">Common ragweed</name>
    <dbReference type="NCBI Taxonomy" id="4212"/>
    <lineage>
        <taxon>Eukaryota</taxon>
        <taxon>Viridiplantae</taxon>
        <taxon>Streptophyta</taxon>
        <taxon>Embryophyta</taxon>
        <taxon>Tracheophyta</taxon>
        <taxon>Spermatophyta</taxon>
        <taxon>Magnoliopsida</taxon>
        <taxon>eudicotyledons</taxon>
        <taxon>Gunneridae</taxon>
        <taxon>Pentapetalae</taxon>
        <taxon>asterids</taxon>
        <taxon>campanulids</taxon>
        <taxon>Asterales</taxon>
        <taxon>Asteraceae</taxon>
        <taxon>Asteroideae</taxon>
        <taxon>Heliantheae alliance</taxon>
        <taxon>Heliantheae</taxon>
        <taxon>Ambrosia</taxon>
    </lineage>
</organism>
<dbReference type="Proteomes" id="UP001206925">
    <property type="component" value="Unassembled WGS sequence"/>
</dbReference>
<dbReference type="AlphaFoldDB" id="A0AAD5G7X9"/>
<dbReference type="EMBL" id="JAMZMK010010213">
    <property type="protein sequence ID" value="KAI7732460.1"/>
    <property type="molecule type" value="Genomic_DNA"/>
</dbReference>
<accession>A0AAD5G7X9</accession>